<sequence>MNFNAAASNICNGGGDGDAMDELISAAITATKPHVEVPVPVSTLPKLKAPITIYDQERTKILKNLKKAMASLDEFHNRFKQGFKQNTNAWKCYMESLNWQMILINPNEDDNSSNSNKKKVLLEQQFSFYSKKMDDALKMKLGLMNRANNLSTKILDRFKLTTGALEVLATLPREGANLSEEEMFAALATLEHNENSIET</sequence>
<dbReference type="EMBL" id="CAXLJM020000025">
    <property type="protein sequence ID" value="CAL8092390.1"/>
    <property type="molecule type" value="Genomic_DNA"/>
</dbReference>
<accession>A0ABP1QBS7</accession>
<name>A0ABP1QBS7_9HEXA</name>
<evidence type="ECO:0000313" key="1">
    <source>
        <dbReference type="EMBL" id="CAL8092390.1"/>
    </source>
</evidence>
<gene>
    <name evidence="1" type="ORF">ODALV1_LOCUS8201</name>
</gene>
<dbReference type="Proteomes" id="UP001642540">
    <property type="component" value="Unassembled WGS sequence"/>
</dbReference>
<reference evidence="1 2" key="1">
    <citation type="submission" date="2024-08" db="EMBL/GenBank/DDBJ databases">
        <authorList>
            <person name="Cucini C."/>
            <person name="Frati F."/>
        </authorList>
    </citation>
    <scope>NUCLEOTIDE SEQUENCE [LARGE SCALE GENOMIC DNA]</scope>
</reference>
<keyword evidence="2" id="KW-1185">Reference proteome</keyword>
<protein>
    <submittedName>
        <fullName evidence="1">Uncharacterized protein</fullName>
    </submittedName>
</protein>
<evidence type="ECO:0000313" key="2">
    <source>
        <dbReference type="Proteomes" id="UP001642540"/>
    </source>
</evidence>
<proteinExistence type="predicted"/>
<comment type="caution">
    <text evidence="1">The sequence shown here is derived from an EMBL/GenBank/DDBJ whole genome shotgun (WGS) entry which is preliminary data.</text>
</comment>
<organism evidence="1 2">
    <name type="scientific">Orchesella dallaii</name>
    <dbReference type="NCBI Taxonomy" id="48710"/>
    <lineage>
        <taxon>Eukaryota</taxon>
        <taxon>Metazoa</taxon>
        <taxon>Ecdysozoa</taxon>
        <taxon>Arthropoda</taxon>
        <taxon>Hexapoda</taxon>
        <taxon>Collembola</taxon>
        <taxon>Entomobryomorpha</taxon>
        <taxon>Entomobryoidea</taxon>
        <taxon>Orchesellidae</taxon>
        <taxon>Orchesellinae</taxon>
        <taxon>Orchesella</taxon>
    </lineage>
</organism>